<gene>
    <name evidence="1" type="ORF">COLAER_00612</name>
</gene>
<evidence type="ECO:0000313" key="2">
    <source>
        <dbReference type="Proteomes" id="UP000002979"/>
    </source>
</evidence>
<evidence type="ECO:0000313" key="1">
    <source>
        <dbReference type="EMBL" id="EBA40088.1"/>
    </source>
</evidence>
<proteinExistence type="predicted"/>
<reference evidence="1 2" key="1">
    <citation type="submission" date="2007-01" db="EMBL/GenBank/DDBJ databases">
        <title>Draft genome sequence of Collinsella aerofaciens (ATCC 25986).</title>
        <authorList>
            <person name="Sudarsanam P."/>
            <person name="Ley R."/>
            <person name="Guruge J."/>
            <person name="Turnbaugh P.J."/>
            <person name="Mahowald M."/>
            <person name="Liep D."/>
            <person name="Gordon J."/>
        </authorList>
    </citation>
    <scope>NUCLEOTIDE SEQUENCE [LARGE SCALE GENOMIC DNA]</scope>
    <source>
        <strain evidence="2">ATCC 25986 / DSM 3979 / JCM 10188 / KCTC 3647 / NCTC 11838 / VPI 1003</strain>
    </source>
</reference>
<dbReference type="Proteomes" id="UP000002979">
    <property type="component" value="Unassembled WGS sequence"/>
</dbReference>
<dbReference type="AlphaFoldDB" id="A4E873"/>
<protein>
    <submittedName>
        <fullName evidence="1">Uncharacterized protein</fullName>
    </submittedName>
</protein>
<reference evidence="1 2" key="2">
    <citation type="submission" date="2007-04" db="EMBL/GenBank/DDBJ databases">
        <authorList>
            <person name="Fulton L."/>
            <person name="Clifton S."/>
            <person name="Fulton B."/>
            <person name="Xu J."/>
            <person name="Minx P."/>
            <person name="Mardis E.R."/>
            <person name="Wilson R.K."/>
        </authorList>
    </citation>
    <scope>NUCLEOTIDE SEQUENCE [LARGE SCALE GENOMIC DNA]</scope>
    <source>
        <strain evidence="2">ATCC 25986 / DSM 3979 / JCM 10188 / KCTC 3647 / NCTC 11838 / VPI 1003</strain>
    </source>
</reference>
<dbReference type="EMBL" id="AAVN02000002">
    <property type="protein sequence ID" value="EBA40088.1"/>
    <property type="molecule type" value="Genomic_DNA"/>
</dbReference>
<name>A4E873_COLAA</name>
<sequence>MTFLIIMYSFGFRFNEQDIGTELLGRPGLEATVGMIAAPQAAGKQRARQPRKATAPMR</sequence>
<accession>A4E873</accession>
<organism evidence="1 2">
    <name type="scientific">Collinsella aerofaciens (strain ATCC 25986 / DSM 3979 / JCM 10188 / KCTC 3647 / NCTC 11838 / VPI 1003)</name>
    <dbReference type="NCBI Taxonomy" id="411903"/>
    <lineage>
        <taxon>Bacteria</taxon>
        <taxon>Bacillati</taxon>
        <taxon>Actinomycetota</taxon>
        <taxon>Coriobacteriia</taxon>
        <taxon>Coriobacteriales</taxon>
        <taxon>Coriobacteriaceae</taxon>
        <taxon>Collinsella</taxon>
    </lineage>
</organism>
<comment type="caution">
    <text evidence="1">The sequence shown here is derived from an EMBL/GenBank/DDBJ whole genome shotgun (WGS) entry which is preliminary data.</text>
</comment>